<keyword evidence="7" id="KW-0010">Activator</keyword>
<comment type="caution">
    <text evidence="11">The sequence shown here is derived from an EMBL/GenBank/DDBJ whole genome shotgun (WGS) entry which is preliminary data.</text>
</comment>
<dbReference type="Proteomes" id="UP000323732">
    <property type="component" value="Unassembled WGS sequence"/>
</dbReference>
<protein>
    <submittedName>
        <fullName evidence="11">Response regulator</fullName>
    </submittedName>
</protein>
<evidence type="ECO:0000256" key="8">
    <source>
        <dbReference type="ARBA" id="ARBA00023163"/>
    </source>
</evidence>
<keyword evidence="5" id="KW-0805">Transcription regulation</keyword>
<evidence type="ECO:0000256" key="4">
    <source>
        <dbReference type="ARBA" id="ARBA00023012"/>
    </source>
</evidence>
<keyword evidence="3 9" id="KW-0597">Phosphoprotein</keyword>
<dbReference type="GO" id="GO:0000156">
    <property type="term" value="F:phosphorelay response regulator activity"/>
    <property type="evidence" value="ECO:0007669"/>
    <property type="project" value="TreeGrafter"/>
</dbReference>
<gene>
    <name evidence="11" type="ORF">FZD47_05490</name>
</gene>
<feature type="domain" description="Response regulatory" evidence="10">
    <location>
        <begin position="3"/>
        <end position="119"/>
    </location>
</feature>
<evidence type="ECO:0000256" key="7">
    <source>
        <dbReference type="ARBA" id="ARBA00023159"/>
    </source>
</evidence>
<keyword evidence="4" id="KW-0902">Two-component regulatory system</keyword>
<dbReference type="InterPro" id="IPR048714">
    <property type="entry name" value="DpiA-like_HTH"/>
</dbReference>
<comment type="subcellular location">
    <subcellularLocation>
        <location evidence="1">Cytoplasm</location>
    </subcellularLocation>
</comment>
<organism evidence="11 12">
    <name type="scientific">Bacillus infantis</name>
    <dbReference type="NCBI Taxonomy" id="324767"/>
    <lineage>
        <taxon>Bacteria</taxon>
        <taxon>Bacillati</taxon>
        <taxon>Bacillota</taxon>
        <taxon>Bacilli</taxon>
        <taxon>Bacillales</taxon>
        <taxon>Bacillaceae</taxon>
        <taxon>Bacillus</taxon>
    </lineage>
</organism>
<dbReference type="InterPro" id="IPR024187">
    <property type="entry name" value="Sig_transdc_resp-reg_cit/mal"/>
</dbReference>
<dbReference type="RefSeq" id="WP_094767739.1">
    <property type="nucleotide sequence ID" value="NZ_JAHXNN010000030.1"/>
</dbReference>
<evidence type="ECO:0000256" key="2">
    <source>
        <dbReference type="ARBA" id="ARBA00022490"/>
    </source>
</evidence>
<evidence type="ECO:0000313" key="12">
    <source>
        <dbReference type="Proteomes" id="UP000323732"/>
    </source>
</evidence>
<dbReference type="Gene3D" id="3.40.50.2300">
    <property type="match status" value="1"/>
</dbReference>
<dbReference type="PROSITE" id="PS50110">
    <property type="entry name" value="RESPONSE_REGULATORY"/>
    <property type="match status" value="1"/>
</dbReference>
<proteinExistence type="predicted"/>
<evidence type="ECO:0000256" key="6">
    <source>
        <dbReference type="ARBA" id="ARBA00023125"/>
    </source>
</evidence>
<dbReference type="SMART" id="SM00448">
    <property type="entry name" value="REC"/>
    <property type="match status" value="1"/>
</dbReference>
<dbReference type="PIRSF" id="PIRSF006171">
    <property type="entry name" value="RR_citrat_malat"/>
    <property type="match status" value="1"/>
</dbReference>
<keyword evidence="2" id="KW-0963">Cytoplasm</keyword>
<dbReference type="GO" id="GO:0005737">
    <property type="term" value="C:cytoplasm"/>
    <property type="evidence" value="ECO:0007669"/>
    <property type="project" value="UniProtKB-SubCell"/>
</dbReference>
<accession>A0A5D4SRF4</accession>
<feature type="modified residue" description="4-aspartylphosphate" evidence="9">
    <location>
        <position position="54"/>
    </location>
</feature>
<dbReference type="PANTHER" id="PTHR45526">
    <property type="entry name" value="TRANSCRIPTIONAL REGULATORY PROTEIN DPIA"/>
    <property type="match status" value="1"/>
</dbReference>
<dbReference type="GO" id="GO:0003677">
    <property type="term" value="F:DNA binding"/>
    <property type="evidence" value="ECO:0007669"/>
    <property type="project" value="UniProtKB-KW"/>
</dbReference>
<dbReference type="SUPFAM" id="SSF52172">
    <property type="entry name" value="CheY-like"/>
    <property type="match status" value="1"/>
</dbReference>
<evidence type="ECO:0000256" key="5">
    <source>
        <dbReference type="ARBA" id="ARBA00023015"/>
    </source>
</evidence>
<dbReference type="InterPro" id="IPR011006">
    <property type="entry name" value="CheY-like_superfamily"/>
</dbReference>
<evidence type="ECO:0000256" key="1">
    <source>
        <dbReference type="ARBA" id="ARBA00004496"/>
    </source>
</evidence>
<dbReference type="EMBL" id="VTES01000002">
    <property type="protein sequence ID" value="TYS64824.1"/>
    <property type="molecule type" value="Genomic_DNA"/>
</dbReference>
<dbReference type="Pfam" id="PF00072">
    <property type="entry name" value="Response_reg"/>
    <property type="match status" value="1"/>
</dbReference>
<keyword evidence="8" id="KW-0804">Transcription</keyword>
<dbReference type="InterPro" id="IPR051271">
    <property type="entry name" value="2C-system_Tx_regulators"/>
</dbReference>
<evidence type="ECO:0000256" key="3">
    <source>
        <dbReference type="ARBA" id="ARBA00022553"/>
    </source>
</evidence>
<evidence type="ECO:0000256" key="9">
    <source>
        <dbReference type="PROSITE-ProRule" id="PRU00169"/>
    </source>
</evidence>
<evidence type="ECO:0000259" key="10">
    <source>
        <dbReference type="PROSITE" id="PS50110"/>
    </source>
</evidence>
<reference evidence="11 12" key="1">
    <citation type="submission" date="2019-08" db="EMBL/GenBank/DDBJ databases">
        <title>Bacillus genomes from the desert of Cuatro Cienegas, Coahuila.</title>
        <authorList>
            <person name="Olmedo-Alvarez G."/>
        </authorList>
    </citation>
    <scope>NUCLEOTIDE SEQUENCE [LARGE SCALE GENOMIC DNA]</scope>
    <source>
        <strain evidence="11 12">CH37_1T</strain>
    </source>
</reference>
<keyword evidence="6" id="KW-0238">DNA-binding</keyword>
<evidence type="ECO:0000313" key="11">
    <source>
        <dbReference type="EMBL" id="TYS64824.1"/>
    </source>
</evidence>
<dbReference type="Pfam" id="PF20714">
    <property type="entry name" value="HTH_64"/>
    <property type="match status" value="1"/>
</dbReference>
<dbReference type="AlphaFoldDB" id="A0A5D4SRF4"/>
<dbReference type="GO" id="GO:0003700">
    <property type="term" value="F:DNA-binding transcription factor activity"/>
    <property type="evidence" value="ECO:0007669"/>
    <property type="project" value="InterPro"/>
</dbReference>
<dbReference type="InterPro" id="IPR001789">
    <property type="entry name" value="Sig_transdc_resp-reg_receiver"/>
</dbReference>
<name>A0A5D4SRF4_9BACI</name>
<sequence length="225" mass="25595">MIKAIIAEDDYRVAAIHEQFIEKLYGIECIGKALNAAEALELLEEKEADLLIMDIYMPDELGSSLLPKIRQCFPNLEVIMITASNEKQMVEESLRYGVIDYMIKPVTFERFTEAIRKVNKKRDLLECRESELTQEAIDHYLSSSSAAVIASEKMPKGIDSLTLKKVKEILDGMKQGVNAEELGKEMGASRTTARRYLEYLVASDEAKAELEYGIVGRPERKYYRL</sequence>
<dbReference type="PANTHER" id="PTHR45526:SF6">
    <property type="entry name" value="TRANSCRIPTIONAL REGULATORY PROTEIN CITT"/>
    <property type="match status" value="1"/>
</dbReference>